<feature type="region of interest" description="Disordered" evidence="1">
    <location>
        <begin position="1"/>
        <end position="20"/>
    </location>
</feature>
<dbReference type="AlphaFoldDB" id="A0A7J5XJC7"/>
<comment type="caution">
    <text evidence="2">The sequence shown here is derived from an EMBL/GenBank/DDBJ whole genome shotgun (WGS) entry which is preliminary data.</text>
</comment>
<evidence type="ECO:0000313" key="2">
    <source>
        <dbReference type="EMBL" id="KAF3836707.1"/>
    </source>
</evidence>
<sequence length="82" mass="9212">MWTKSSRVRDGVERYGPPPQDLRSVQQGGLQLLHRCWYLRAVRTLLLLPDEAQQAQGVPGALVPPDWPRSSLIMSSSQDLNS</sequence>
<keyword evidence="3" id="KW-1185">Reference proteome</keyword>
<accession>A0A7J5XJC7</accession>
<organism evidence="2 3">
    <name type="scientific">Dissostichus mawsoni</name>
    <name type="common">Antarctic cod</name>
    <dbReference type="NCBI Taxonomy" id="36200"/>
    <lineage>
        <taxon>Eukaryota</taxon>
        <taxon>Metazoa</taxon>
        <taxon>Chordata</taxon>
        <taxon>Craniata</taxon>
        <taxon>Vertebrata</taxon>
        <taxon>Euteleostomi</taxon>
        <taxon>Actinopterygii</taxon>
        <taxon>Neopterygii</taxon>
        <taxon>Teleostei</taxon>
        <taxon>Neoteleostei</taxon>
        <taxon>Acanthomorphata</taxon>
        <taxon>Eupercaria</taxon>
        <taxon>Perciformes</taxon>
        <taxon>Notothenioidei</taxon>
        <taxon>Nototheniidae</taxon>
        <taxon>Dissostichus</taxon>
    </lineage>
</organism>
<name>A0A7J5XJC7_DISMA</name>
<dbReference type="EMBL" id="JAAKFY010000023">
    <property type="protein sequence ID" value="KAF3836707.1"/>
    <property type="molecule type" value="Genomic_DNA"/>
</dbReference>
<dbReference type="Proteomes" id="UP000518266">
    <property type="component" value="Unassembled WGS sequence"/>
</dbReference>
<evidence type="ECO:0000256" key="1">
    <source>
        <dbReference type="SAM" id="MobiDB-lite"/>
    </source>
</evidence>
<gene>
    <name evidence="2" type="ORF">F7725_004171</name>
</gene>
<reference evidence="2 3" key="1">
    <citation type="submission" date="2020-03" db="EMBL/GenBank/DDBJ databases">
        <title>Dissostichus mawsoni Genome sequencing and assembly.</title>
        <authorList>
            <person name="Park H."/>
        </authorList>
    </citation>
    <scope>NUCLEOTIDE SEQUENCE [LARGE SCALE GENOMIC DNA]</scope>
    <source>
        <strain evidence="2">DM0001</strain>
        <tissue evidence="2">Muscle</tissue>
    </source>
</reference>
<proteinExistence type="predicted"/>
<protein>
    <submittedName>
        <fullName evidence="2">Uncharacterized protein</fullName>
    </submittedName>
</protein>
<evidence type="ECO:0000313" key="3">
    <source>
        <dbReference type="Proteomes" id="UP000518266"/>
    </source>
</evidence>